<sequence>MAASGRTREPRAHRDPLLWFGALVPPHLRAGQADFAGAADAAVHVANARQRLLAALGQAEAGRKVACEKPPAVVEGRVLNGVAA</sequence>
<dbReference type="PANTHER" id="PTHR31996:SF2">
    <property type="entry name" value="COILED-COIL DOMAIN-CONTAINING PROTEIN 115"/>
    <property type="match status" value="1"/>
</dbReference>
<accession>A0AAW1R2M1</accession>
<evidence type="ECO:0000256" key="1">
    <source>
        <dbReference type="ARBA" id="ARBA00093634"/>
    </source>
</evidence>
<dbReference type="GO" id="GO:0070072">
    <property type="term" value="P:vacuolar proton-transporting V-type ATPase complex assembly"/>
    <property type="evidence" value="ECO:0007669"/>
    <property type="project" value="InterPro"/>
</dbReference>
<dbReference type="Proteomes" id="UP001445335">
    <property type="component" value="Unassembled WGS sequence"/>
</dbReference>
<name>A0AAW1R2M1_9CHLO</name>
<keyword evidence="3" id="KW-1185">Reference proteome</keyword>
<organism evidence="2 3">
    <name type="scientific">Elliptochloris bilobata</name>
    <dbReference type="NCBI Taxonomy" id="381761"/>
    <lineage>
        <taxon>Eukaryota</taxon>
        <taxon>Viridiplantae</taxon>
        <taxon>Chlorophyta</taxon>
        <taxon>core chlorophytes</taxon>
        <taxon>Trebouxiophyceae</taxon>
        <taxon>Trebouxiophyceae incertae sedis</taxon>
        <taxon>Elliptochloris clade</taxon>
        <taxon>Elliptochloris</taxon>
    </lineage>
</organism>
<dbReference type="InterPro" id="IPR040357">
    <property type="entry name" value="Vma22/CCDC115"/>
</dbReference>
<gene>
    <name evidence="2" type="ORF">WJX81_002653</name>
</gene>
<dbReference type="GO" id="GO:0051082">
    <property type="term" value="F:unfolded protein binding"/>
    <property type="evidence" value="ECO:0007669"/>
    <property type="project" value="TreeGrafter"/>
</dbReference>
<proteinExistence type="predicted"/>
<evidence type="ECO:0000313" key="2">
    <source>
        <dbReference type="EMBL" id="KAK9827967.1"/>
    </source>
</evidence>
<dbReference type="EMBL" id="JALJOU010000054">
    <property type="protein sequence ID" value="KAK9827967.1"/>
    <property type="molecule type" value="Genomic_DNA"/>
</dbReference>
<protein>
    <recommendedName>
        <fullName evidence="1">Vacuolar ATPase assembly protein VMA22</fullName>
    </recommendedName>
</protein>
<comment type="caution">
    <text evidence="2">The sequence shown here is derived from an EMBL/GenBank/DDBJ whole genome shotgun (WGS) entry which is preliminary data.</text>
</comment>
<dbReference type="AlphaFoldDB" id="A0AAW1R2M1"/>
<evidence type="ECO:0000313" key="3">
    <source>
        <dbReference type="Proteomes" id="UP001445335"/>
    </source>
</evidence>
<dbReference type="PANTHER" id="PTHR31996">
    <property type="entry name" value="COILED-COIL DOMAIN-CONTAINING PROTEIN 115"/>
    <property type="match status" value="1"/>
</dbReference>
<reference evidence="2 3" key="1">
    <citation type="journal article" date="2024" name="Nat. Commun.">
        <title>Phylogenomics reveals the evolutionary origins of lichenization in chlorophyte algae.</title>
        <authorList>
            <person name="Puginier C."/>
            <person name="Libourel C."/>
            <person name="Otte J."/>
            <person name="Skaloud P."/>
            <person name="Haon M."/>
            <person name="Grisel S."/>
            <person name="Petersen M."/>
            <person name="Berrin J.G."/>
            <person name="Delaux P.M."/>
            <person name="Dal Grande F."/>
            <person name="Keller J."/>
        </authorList>
    </citation>
    <scope>NUCLEOTIDE SEQUENCE [LARGE SCALE GENOMIC DNA]</scope>
    <source>
        <strain evidence="2 3">SAG 245.80</strain>
    </source>
</reference>